<dbReference type="Pfam" id="PF11807">
    <property type="entry name" value="UstYa"/>
    <property type="match status" value="1"/>
</dbReference>
<dbReference type="GO" id="GO:0043386">
    <property type="term" value="P:mycotoxin biosynthetic process"/>
    <property type="evidence" value="ECO:0007669"/>
    <property type="project" value="InterPro"/>
</dbReference>
<sequence length="288" mass="32304">MEPLYEKVRPSSEGSRSLESSEELGFISEQLSLKRRNGIIQRLRAVSFRAVAESLMGGLILVLVAVLASHDTGSWRKSSGSKVKTFGPALPERVVKFGNVAGFGPDLVYVDHEMLWNATHKRELHENWQALYPKSRGYITAIPQPGDEFEYGNPPYHLDGFMAPDDHYEGYILSVFHQLHCLSILTARLGTSYEEFGQFTRPQLEHTSHCIEYLRQAILCHADTSLEGETGAWPASAAWGQMHTCKDYDALIELADDRAMWDLSSARHPDLSKIHPDPEETKGKYGGD</sequence>
<protein>
    <submittedName>
        <fullName evidence="5">Uncharacterized protein</fullName>
    </submittedName>
</protein>
<dbReference type="AlphaFoldDB" id="A0A194XVE5"/>
<dbReference type="OrthoDB" id="3687641at2759"/>
<proteinExistence type="inferred from homology"/>
<keyword evidence="6" id="KW-1185">Reference proteome</keyword>
<gene>
    <name evidence="5" type="ORF">LY89DRAFT_603858</name>
</gene>
<name>A0A194XVE5_MOLSC</name>
<organism evidence="5 6">
    <name type="scientific">Mollisia scopiformis</name>
    <name type="common">Conifer needle endophyte fungus</name>
    <name type="synonym">Phialocephala scopiformis</name>
    <dbReference type="NCBI Taxonomy" id="149040"/>
    <lineage>
        <taxon>Eukaryota</taxon>
        <taxon>Fungi</taxon>
        <taxon>Dikarya</taxon>
        <taxon>Ascomycota</taxon>
        <taxon>Pezizomycotina</taxon>
        <taxon>Leotiomycetes</taxon>
        <taxon>Helotiales</taxon>
        <taxon>Mollisiaceae</taxon>
        <taxon>Mollisia</taxon>
    </lineage>
</organism>
<feature type="transmembrane region" description="Helical" evidence="4">
    <location>
        <begin position="46"/>
        <end position="68"/>
    </location>
</feature>
<dbReference type="EMBL" id="KQ947404">
    <property type="protein sequence ID" value="KUJ23682.1"/>
    <property type="molecule type" value="Genomic_DNA"/>
</dbReference>
<dbReference type="RefSeq" id="XP_018078037.1">
    <property type="nucleotide sequence ID" value="XM_018210331.1"/>
</dbReference>
<dbReference type="InParanoid" id="A0A194XVE5"/>
<evidence type="ECO:0000256" key="2">
    <source>
        <dbReference type="ARBA" id="ARBA00023002"/>
    </source>
</evidence>
<evidence type="ECO:0000256" key="1">
    <source>
        <dbReference type="ARBA" id="ARBA00004685"/>
    </source>
</evidence>
<keyword evidence="4" id="KW-0472">Membrane</keyword>
<evidence type="ECO:0000256" key="4">
    <source>
        <dbReference type="SAM" id="Phobius"/>
    </source>
</evidence>
<keyword evidence="2" id="KW-0560">Oxidoreductase</keyword>
<dbReference type="GO" id="GO:0016491">
    <property type="term" value="F:oxidoreductase activity"/>
    <property type="evidence" value="ECO:0007669"/>
    <property type="project" value="UniProtKB-KW"/>
</dbReference>
<comment type="pathway">
    <text evidence="1">Mycotoxin biosynthesis.</text>
</comment>
<dbReference type="KEGG" id="psco:LY89DRAFT_603858"/>
<comment type="similarity">
    <text evidence="3">Belongs to the ustYa family.</text>
</comment>
<dbReference type="PANTHER" id="PTHR33365">
    <property type="entry name" value="YALI0B05434P"/>
    <property type="match status" value="1"/>
</dbReference>
<dbReference type="InterPro" id="IPR021765">
    <property type="entry name" value="UstYa-like"/>
</dbReference>
<dbReference type="PANTHER" id="PTHR33365:SF11">
    <property type="entry name" value="TAT PATHWAY SIGNAL SEQUENCE"/>
    <property type="match status" value="1"/>
</dbReference>
<keyword evidence="4" id="KW-1133">Transmembrane helix</keyword>
<evidence type="ECO:0000256" key="3">
    <source>
        <dbReference type="ARBA" id="ARBA00035112"/>
    </source>
</evidence>
<dbReference type="Proteomes" id="UP000070700">
    <property type="component" value="Unassembled WGS sequence"/>
</dbReference>
<keyword evidence="4" id="KW-0812">Transmembrane</keyword>
<evidence type="ECO:0000313" key="5">
    <source>
        <dbReference type="EMBL" id="KUJ23682.1"/>
    </source>
</evidence>
<dbReference type="GeneID" id="28820057"/>
<reference evidence="5 6" key="1">
    <citation type="submission" date="2015-10" db="EMBL/GenBank/DDBJ databases">
        <title>Full genome of DAOMC 229536 Phialocephala scopiformis, a fungal endophyte of spruce producing the potent anti-insectan compound rugulosin.</title>
        <authorList>
            <consortium name="DOE Joint Genome Institute"/>
            <person name="Walker A.K."/>
            <person name="Frasz S.L."/>
            <person name="Seifert K.A."/>
            <person name="Miller J.D."/>
            <person name="Mondo S.J."/>
            <person name="Labutti K."/>
            <person name="Lipzen A."/>
            <person name="Dockter R."/>
            <person name="Kennedy M."/>
            <person name="Grigoriev I.V."/>
            <person name="Spatafora J.W."/>
        </authorList>
    </citation>
    <scope>NUCLEOTIDE SEQUENCE [LARGE SCALE GENOMIC DNA]</scope>
    <source>
        <strain evidence="5 6">CBS 120377</strain>
    </source>
</reference>
<accession>A0A194XVE5</accession>
<evidence type="ECO:0000313" key="6">
    <source>
        <dbReference type="Proteomes" id="UP000070700"/>
    </source>
</evidence>